<dbReference type="InterPro" id="IPR051489">
    <property type="entry name" value="ADAM_Metalloproteinase"/>
</dbReference>
<dbReference type="Gene3D" id="4.10.70.10">
    <property type="entry name" value="Disintegrin domain"/>
    <property type="match status" value="1"/>
</dbReference>
<dbReference type="GO" id="GO:0046872">
    <property type="term" value="F:metal ion binding"/>
    <property type="evidence" value="ECO:0007669"/>
    <property type="project" value="UniProtKB-KW"/>
</dbReference>
<dbReference type="AlphaFoldDB" id="A0A183IXL4"/>
<dbReference type="GO" id="GO:0005886">
    <property type="term" value="C:plasma membrane"/>
    <property type="evidence" value="ECO:0007669"/>
    <property type="project" value="TreeGrafter"/>
</dbReference>
<evidence type="ECO:0000256" key="2">
    <source>
        <dbReference type="ARBA" id="ARBA00012332"/>
    </source>
</evidence>
<name>A0A183IXL4_9BILA</name>
<dbReference type="SMART" id="SM00050">
    <property type="entry name" value="DISIN"/>
    <property type="match status" value="1"/>
</dbReference>
<feature type="signal peptide" evidence="6">
    <location>
        <begin position="1"/>
        <end position="26"/>
    </location>
</feature>
<evidence type="ECO:0000259" key="7">
    <source>
        <dbReference type="PROSITE" id="PS50214"/>
    </source>
</evidence>
<keyword evidence="5" id="KW-0812">Transmembrane</keyword>
<feature type="binding site" evidence="4">
    <location>
        <position position="460"/>
    </location>
    <ligand>
        <name>Zn(2+)</name>
        <dbReference type="ChEBI" id="CHEBI:29105"/>
        <note>catalytic</note>
    </ligand>
</feature>
<dbReference type="EMBL" id="UZAM01011514">
    <property type="protein sequence ID" value="VDP16708.1"/>
    <property type="molecule type" value="Genomic_DNA"/>
</dbReference>
<comment type="caution">
    <text evidence="4">Lacks conserved residue(s) required for the propagation of feature annotation.</text>
</comment>
<dbReference type="SUPFAM" id="SSF55486">
    <property type="entry name" value="Metalloproteases ('zincins'), catalytic domain"/>
    <property type="match status" value="1"/>
</dbReference>
<comment type="catalytic activity">
    <reaction evidence="1">
        <text>Endopeptidase of broad specificity.</text>
        <dbReference type="EC" id="3.4.24.81"/>
    </reaction>
</comment>
<dbReference type="InterPro" id="IPR049038">
    <property type="entry name" value="ADAM10_Cys-rich"/>
</dbReference>
<dbReference type="Gene3D" id="3.40.390.10">
    <property type="entry name" value="Collagenase (Catalytic Domain)"/>
    <property type="match status" value="1"/>
</dbReference>
<protein>
    <recommendedName>
        <fullName evidence="2">ADAM10 endopeptidase</fullName>
        <ecNumber evidence="2">3.4.24.81</ecNumber>
    </recommendedName>
</protein>
<dbReference type="InterPro" id="IPR024079">
    <property type="entry name" value="MetalloPept_cat_dom_sf"/>
</dbReference>
<reference evidence="9 10" key="2">
    <citation type="submission" date="2018-11" db="EMBL/GenBank/DDBJ databases">
        <authorList>
            <consortium name="Pathogen Informatics"/>
        </authorList>
    </citation>
    <scope>NUCLEOTIDE SEQUENCE [LARGE SCALE GENOMIC DNA]</scope>
</reference>
<evidence type="ECO:0000256" key="5">
    <source>
        <dbReference type="SAM" id="Phobius"/>
    </source>
</evidence>
<dbReference type="InterPro" id="IPR001590">
    <property type="entry name" value="Peptidase_M12B"/>
</dbReference>
<feature type="active site" evidence="4">
    <location>
        <position position="461"/>
    </location>
</feature>
<evidence type="ECO:0000313" key="10">
    <source>
        <dbReference type="Proteomes" id="UP000270296"/>
    </source>
</evidence>
<dbReference type="OrthoDB" id="2149267at2759"/>
<feature type="chain" id="PRO_5043140295" description="ADAM10 endopeptidase" evidence="6">
    <location>
        <begin position="27"/>
        <end position="879"/>
    </location>
</feature>
<dbReference type="Pfam" id="PF13574">
    <property type="entry name" value="Reprolysin_2"/>
    <property type="match status" value="1"/>
</dbReference>
<evidence type="ECO:0000256" key="1">
    <source>
        <dbReference type="ARBA" id="ARBA00001809"/>
    </source>
</evidence>
<proteinExistence type="predicted"/>
<gene>
    <name evidence="9" type="ORF">SBAD_LOCUS8362</name>
</gene>
<evidence type="ECO:0000313" key="11">
    <source>
        <dbReference type="WBParaSite" id="SBAD_0000867101-mRNA-1"/>
    </source>
</evidence>
<dbReference type="GO" id="GO:0004222">
    <property type="term" value="F:metalloendopeptidase activity"/>
    <property type="evidence" value="ECO:0007669"/>
    <property type="project" value="InterPro"/>
</dbReference>
<keyword evidence="6" id="KW-0732">Signal</keyword>
<feature type="transmembrane region" description="Helical" evidence="5">
    <location>
        <begin position="778"/>
        <end position="800"/>
    </location>
</feature>
<dbReference type="Proteomes" id="UP000270296">
    <property type="component" value="Unassembled WGS sequence"/>
</dbReference>
<keyword evidence="10" id="KW-1185">Reference proteome</keyword>
<dbReference type="EC" id="3.4.24.81" evidence="2"/>
<evidence type="ECO:0000256" key="4">
    <source>
        <dbReference type="PROSITE-ProRule" id="PRU00276"/>
    </source>
</evidence>
<dbReference type="PROSITE" id="PS50215">
    <property type="entry name" value="ADAM_MEPRO"/>
    <property type="match status" value="1"/>
</dbReference>
<feature type="binding site" evidence="4">
    <location>
        <position position="470"/>
    </location>
    <ligand>
        <name>Zn(2+)</name>
        <dbReference type="ChEBI" id="CHEBI:29105"/>
        <note>catalytic</note>
    </ligand>
</feature>
<evidence type="ECO:0000256" key="6">
    <source>
        <dbReference type="SAM" id="SignalP"/>
    </source>
</evidence>
<organism evidence="11">
    <name type="scientific">Soboliphyme baturini</name>
    <dbReference type="NCBI Taxonomy" id="241478"/>
    <lineage>
        <taxon>Eukaryota</taxon>
        <taxon>Metazoa</taxon>
        <taxon>Ecdysozoa</taxon>
        <taxon>Nematoda</taxon>
        <taxon>Enoplea</taxon>
        <taxon>Dorylaimia</taxon>
        <taxon>Dioctophymatida</taxon>
        <taxon>Dioctophymatoidea</taxon>
        <taxon>Soboliphymatidae</taxon>
        <taxon>Soboliphyme</taxon>
    </lineage>
</organism>
<dbReference type="InterPro" id="IPR036436">
    <property type="entry name" value="Disintegrin_dom_sf"/>
</dbReference>
<feature type="binding site" evidence="4">
    <location>
        <position position="464"/>
    </location>
    <ligand>
        <name>Zn(2+)</name>
        <dbReference type="ChEBI" id="CHEBI:29105"/>
        <note>catalytic</note>
    </ligand>
</feature>
<keyword evidence="5" id="KW-1133">Transmembrane helix</keyword>
<accession>A0A183IXL4</accession>
<dbReference type="InterPro" id="IPR001762">
    <property type="entry name" value="Disintegrin_dom"/>
</dbReference>
<keyword evidence="4" id="KW-0862">Zinc</keyword>
<keyword evidence="4" id="KW-0479">Metal-binding</keyword>
<dbReference type="SUPFAM" id="SSF57552">
    <property type="entry name" value="Blood coagulation inhibitor (disintegrin)"/>
    <property type="match status" value="1"/>
</dbReference>
<dbReference type="PANTHER" id="PTHR45702:SF2">
    <property type="entry name" value="KUZBANIAN, ISOFORM A"/>
    <property type="match status" value="1"/>
</dbReference>
<dbReference type="Pfam" id="PF21299">
    <property type="entry name" value="ADAM10_Cys-rich"/>
    <property type="match status" value="1"/>
</dbReference>
<keyword evidence="5" id="KW-0472">Membrane</keyword>
<feature type="domain" description="Peptidase M12B" evidence="8">
    <location>
        <begin position="280"/>
        <end position="516"/>
    </location>
</feature>
<evidence type="ECO:0000313" key="9">
    <source>
        <dbReference type="EMBL" id="VDP16708.1"/>
    </source>
</evidence>
<evidence type="ECO:0000259" key="8">
    <source>
        <dbReference type="PROSITE" id="PS50215"/>
    </source>
</evidence>
<dbReference type="PROSITE" id="PS50214">
    <property type="entry name" value="DISINTEGRIN_2"/>
    <property type="match status" value="1"/>
</dbReference>
<dbReference type="WBParaSite" id="SBAD_0000867101-mRNA-1">
    <property type="protein sequence ID" value="SBAD_0000867101-mRNA-1"/>
    <property type="gene ID" value="SBAD_0000867101"/>
</dbReference>
<dbReference type="GO" id="GO:0007219">
    <property type="term" value="P:Notch signaling pathway"/>
    <property type="evidence" value="ECO:0007669"/>
    <property type="project" value="TreeGrafter"/>
</dbReference>
<dbReference type="GO" id="GO:0006509">
    <property type="term" value="P:membrane protein ectodomain proteolysis"/>
    <property type="evidence" value="ECO:0007669"/>
    <property type="project" value="TreeGrafter"/>
</dbReference>
<reference evidence="11" key="1">
    <citation type="submission" date="2016-06" db="UniProtKB">
        <authorList>
            <consortium name="WormBaseParasite"/>
        </authorList>
    </citation>
    <scope>IDENTIFICATION</scope>
</reference>
<feature type="domain" description="Disintegrin" evidence="7">
    <location>
        <begin position="540"/>
        <end position="641"/>
    </location>
</feature>
<keyword evidence="3" id="KW-0165">Cleavage on pair of basic residues</keyword>
<dbReference type="PANTHER" id="PTHR45702">
    <property type="entry name" value="ADAM10/ADAM17 METALLOPEPTIDASE FAMILY MEMBER"/>
    <property type="match status" value="1"/>
</dbReference>
<evidence type="ECO:0000256" key="3">
    <source>
        <dbReference type="ARBA" id="ARBA00022685"/>
    </source>
</evidence>
<sequence>MVVGTSCSCCHFSLFLVSWLIFTCSAKRSPGSNLKLKWPTPFLSGFEEVHYDRSLVVQQSHERRRRSLSSLFEYRPLELSLKYGERVLQLELKRDTSVFGRSHVLEENGRTVASPDVSHLYSGHVLGEPNSVVHGSVIDGVFDGDIYLNGDVFHVERISKFGSNVVQPSIHSIVYKEEDIQFANVRLKRSPMRSNATVGCGLQNDAICEWMQRIRHSAVDDGLPWTLDETTEQKVKFWPSHLVKEQKEEAPSLKYLAYRREDNLRTKRDAATETNGQKMRTCSLYLQADQKLWEHVFLHEGQRNYERTRNEILALFHSHIKAVNVIFEDTDFNGIKGINFVVQRTTIFNNRSCPGGSDGGNPFCEENMDISNFLNLHSRSDHSDFCLSYVFTYRDFTGGTLGLAWVASPQVSASGGICEPFKHYLEGTRRVKRSLNTGVVTLVNYHNRVLPRISQLTLAHELGHSFGSLHDYPSQCQPGLPDGNFLMFASATAGDRVNNARFSPCSVNNISAVLREMFRQAGESVRLSTRKRNCFILRETSFCGNAMVEDGEECDCGFNDDECRQRGDSCCYPRSHVGEAKGCTRTPWAECSPSEGVCCDGTTCKYVPADSRTCRQASECSHSQMCDGHQSVCPPSKPRPGGTLCQENSKICDAFGACSQSICSLLDMDECFVTDGTPTEQCVLACRRQNASNGPCIPSYSLPQLRPFYHTSSADSATSRPNGILLRPGSPCNDFRGYCDVLRRCRSIDPNGPLSRLRRLLFESENIQTLLGWVQTHWWSVVLLAIGLLVTVAMFVKCCAVHTPSTNPYKSPARSVYDTLRYPSTLLSRGHRRRDCHVVYYAPSSPSLPTNNNISDPPPPYCAAVPELVILRGYRGHRR</sequence>